<dbReference type="OrthoDB" id="3365698at2759"/>
<dbReference type="SUPFAM" id="SSF81383">
    <property type="entry name" value="F-box domain"/>
    <property type="match status" value="1"/>
</dbReference>
<accession>A0A9P5X2A1</accession>
<sequence length="183" mass="20846">MGLPTEEECKFIELTITHIEDEIIALHLKKALLCRRLNASRARTKVLPPEILTKIFEDVGGRWKKNRRVGGVCFYWRQVLMAFPPFWTCISLNCAAETAPNLLRLHLQNTRGAPLSIELVSQGYYDDPPATDISDILSSVDCSSRIRVLNIHTVNPHIWRCLMLCTKIGSNFPKLEELVLSFL</sequence>
<organism evidence="1 2">
    <name type="scientific">Macrolepiota fuliginosa MF-IS2</name>
    <dbReference type="NCBI Taxonomy" id="1400762"/>
    <lineage>
        <taxon>Eukaryota</taxon>
        <taxon>Fungi</taxon>
        <taxon>Dikarya</taxon>
        <taxon>Basidiomycota</taxon>
        <taxon>Agaricomycotina</taxon>
        <taxon>Agaricomycetes</taxon>
        <taxon>Agaricomycetidae</taxon>
        <taxon>Agaricales</taxon>
        <taxon>Agaricineae</taxon>
        <taxon>Agaricaceae</taxon>
        <taxon>Macrolepiota</taxon>
    </lineage>
</organism>
<name>A0A9P5X2A1_9AGAR</name>
<comment type="caution">
    <text evidence="1">The sequence shown here is derived from an EMBL/GenBank/DDBJ whole genome shotgun (WGS) entry which is preliminary data.</text>
</comment>
<dbReference type="InterPro" id="IPR036047">
    <property type="entry name" value="F-box-like_dom_sf"/>
</dbReference>
<keyword evidence="2" id="KW-1185">Reference proteome</keyword>
<proteinExistence type="predicted"/>
<dbReference type="EMBL" id="MU151714">
    <property type="protein sequence ID" value="KAF9442062.1"/>
    <property type="molecule type" value="Genomic_DNA"/>
</dbReference>
<evidence type="ECO:0008006" key="3">
    <source>
        <dbReference type="Google" id="ProtNLM"/>
    </source>
</evidence>
<dbReference type="AlphaFoldDB" id="A0A9P5X2A1"/>
<dbReference type="Proteomes" id="UP000807342">
    <property type="component" value="Unassembled WGS sequence"/>
</dbReference>
<evidence type="ECO:0000313" key="1">
    <source>
        <dbReference type="EMBL" id="KAF9442062.1"/>
    </source>
</evidence>
<evidence type="ECO:0000313" key="2">
    <source>
        <dbReference type="Proteomes" id="UP000807342"/>
    </source>
</evidence>
<protein>
    <recommendedName>
        <fullName evidence="3">F-box domain-containing protein</fullName>
    </recommendedName>
</protein>
<gene>
    <name evidence="1" type="ORF">P691DRAFT_765617</name>
</gene>
<reference evidence="1" key="1">
    <citation type="submission" date="2020-11" db="EMBL/GenBank/DDBJ databases">
        <authorList>
            <consortium name="DOE Joint Genome Institute"/>
            <person name="Ahrendt S."/>
            <person name="Riley R."/>
            <person name="Andreopoulos W."/>
            <person name="Labutti K."/>
            <person name="Pangilinan J."/>
            <person name="Ruiz-Duenas F.J."/>
            <person name="Barrasa J.M."/>
            <person name="Sanchez-Garcia M."/>
            <person name="Camarero S."/>
            <person name="Miyauchi S."/>
            <person name="Serrano A."/>
            <person name="Linde D."/>
            <person name="Babiker R."/>
            <person name="Drula E."/>
            <person name="Ayuso-Fernandez I."/>
            <person name="Pacheco R."/>
            <person name="Padilla G."/>
            <person name="Ferreira P."/>
            <person name="Barriuso J."/>
            <person name="Kellner H."/>
            <person name="Castanera R."/>
            <person name="Alfaro M."/>
            <person name="Ramirez L."/>
            <person name="Pisabarro A.G."/>
            <person name="Kuo A."/>
            <person name="Tritt A."/>
            <person name="Lipzen A."/>
            <person name="He G."/>
            <person name="Yan M."/>
            <person name="Ng V."/>
            <person name="Cullen D."/>
            <person name="Martin F."/>
            <person name="Rosso M.-N."/>
            <person name="Henrissat B."/>
            <person name="Hibbett D."/>
            <person name="Martinez A.T."/>
            <person name="Grigoriev I.V."/>
        </authorList>
    </citation>
    <scope>NUCLEOTIDE SEQUENCE</scope>
    <source>
        <strain evidence="1">MF-IS2</strain>
    </source>
</reference>